<dbReference type="SUPFAM" id="SSF46785">
    <property type="entry name" value="Winged helix' DNA-binding domain"/>
    <property type="match status" value="1"/>
</dbReference>
<evidence type="ECO:0000256" key="2">
    <source>
        <dbReference type="ARBA" id="ARBA00022553"/>
    </source>
</evidence>
<evidence type="ECO:0000256" key="5">
    <source>
        <dbReference type="ARBA" id="ARBA00023242"/>
    </source>
</evidence>
<dbReference type="PANTHER" id="PTHR15180:SF1">
    <property type="entry name" value="GENERAL TRANSCRIPTION FACTOR 3C POLYPEPTIDE 1"/>
    <property type="match status" value="1"/>
</dbReference>
<accession>A0A642UUF4</accession>
<evidence type="ECO:0000259" key="7">
    <source>
        <dbReference type="Pfam" id="PF04182"/>
    </source>
</evidence>
<dbReference type="VEuPathDB" id="FungiDB:DIURU_001457"/>
<evidence type="ECO:0000256" key="4">
    <source>
        <dbReference type="ARBA" id="ARBA00023163"/>
    </source>
</evidence>
<feature type="region of interest" description="Disordered" evidence="6">
    <location>
        <begin position="449"/>
        <end position="509"/>
    </location>
</feature>
<dbReference type="InterPro" id="IPR046488">
    <property type="entry name" value="Sfc3/Tfc3_C"/>
</dbReference>
<feature type="compositionally biased region" description="Low complexity" evidence="6">
    <location>
        <begin position="609"/>
        <end position="627"/>
    </location>
</feature>
<dbReference type="Proteomes" id="UP000449547">
    <property type="component" value="Unassembled WGS sequence"/>
</dbReference>
<keyword evidence="11" id="KW-1185">Reference proteome</keyword>
<dbReference type="PANTHER" id="PTHR15180">
    <property type="entry name" value="GENERAL TRANSCRIPTION FACTOR 3C POLYPEPTIDE 1"/>
    <property type="match status" value="1"/>
</dbReference>
<feature type="compositionally biased region" description="Acidic residues" evidence="6">
    <location>
        <begin position="568"/>
        <end position="596"/>
    </location>
</feature>
<keyword evidence="4" id="KW-0804">Transcription</keyword>
<dbReference type="CDD" id="cd16169">
    <property type="entry name" value="Tau138_eWH"/>
    <property type="match status" value="1"/>
</dbReference>
<evidence type="ECO:0000259" key="9">
    <source>
        <dbReference type="Pfam" id="PF21552"/>
    </source>
</evidence>
<dbReference type="GO" id="GO:0003677">
    <property type="term" value="F:DNA binding"/>
    <property type="evidence" value="ECO:0007669"/>
    <property type="project" value="UniProtKB-KW"/>
</dbReference>
<dbReference type="InterPro" id="IPR044210">
    <property type="entry name" value="Tfc3-like"/>
</dbReference>
<gene>
    <name evidence="10" type="ORF">DIURU_001457</name>
</gene>
<feature type="domain" description="B-block binding subunit of TFIIIC" evidence="7">
    <location>
        <begin position="99"/>
        <end position="169"/>
    </location>
</feature>
<feature type="compositionally biased region" description="Basic and acidic residues" evidence="6">
    <location>
        <begin position="628"/>
        <end position="638"/>
    </location>
</feature>
<dbReference type="InterPro" id="IPR017956">
    <property type="entry name" value="AT_hook_DNA-bd_motif"/>
</dbReference>
<feature type="region of interest" description="Disordered" evidence="6">
    <location>
        <begin position="802"/>
        <end position="821"/>
    </location>
</feature>
<keyword evidence="2" id="KW-0597">Phosphoprotein</keyword>
<dbReference type="GO" id="GO:0042791">
    <property type="term" value="P:5S class rRNA transcription by RNA polymerase III"/>
    <property type="evidence" value="ECO:0007669"/>
    <property type="project" value="TreeGrafter"/>
</dbReference>
<comment type="subcellular location">
    <subcellularLocation>
        <location evidence="1">Nucleus</location>
    </subcellularLocation>
</comment>
<dbReference type="GO" id="GO:0005634">
    <property type="term" value="C:nucleus"/>
    <property type="evidence" value="ECO:0007669"/>
    <property type="project" value="UniProtKB-SubCell"/>
</dbReference>
<dbReference type="RefSeq" id="XP_034013736.1">
    <property type="nucleotide sequence ID" value="XM_034154002.1"/>
</dbReference>
<dbReference type="SMART" id="SM00384">
    <property type="entry name" value="AT_hook"/>
    <property type="match status" value="2"/>
</dbReference>
<dbReference type="Pfam" id="PF20222">
    <property type="entry name" value="DUF6581"/>
    <property type="match status" value="1"/>
</dbReference>
<feature type="compositionally biased region" description="Basic and acidic residues" evidence="6">
    <location>
        <begin position="474"/>
        <end position="483"/>
    </location>
</feature>
<dbReference type="Pfam" id="PF21552">
    <property type="entry name" value="WHD_TFC3"/>
    <property type="match status" value="1"/>
</dbReference>
<name>A0A642UUF4_DIURU</name>
<evidence type="ECO:0000259" key="8">
    <source>
        <dbReference type="Pfam" id="PF20222"/>
    </source>
</evidence>
<feature type="domain" description="Transcription factor tau 138 kDa subunit extended winged helix" evidence="9">
    <location>
        <begin position="676"/>
        <end position="738"/>
    </location>
</feature>
<feature type="region of interest" description="Disordered" evidence="6">
    <location>
        <begin position="527"/>
        <end position="638"/>
    </location>
</feature>
<dbReference type="OMA" id="MSSMIQR"/>
<dbReference type="OrthoDB" id="68020at2759"/>
<evidence type="ECO:0000313" key="11">
    <source>
        <dbReference type="Proteomes" id="UP000449547"/>
    </source>
</evidence>
<dbReference type="InterPro" id="IPR049543">
    <property type="entry name" value="WHD_TFC3"/>
</dbReference>
<dbReference type="Pfam" id="PF04182">
    <property type="entry name" value="B-block_TFIIIC"/>
    <property type="match status" value="1"/>
</dbReference>
<evidence type="ECO:0000313" key="10">
    <source>
        <dbReference type="EMBL" id="KAA8905512.1"/>
    </source>
</evidence>
<evidence type="ECO:0000256" key="6">
    <source>
        <dbReference type="SAM" id="MobiDB-lite"/>
    </source>
</evidence>
<dbReference type="GO" id="GO:0006384">
    <property type="term" value="P:transcription initiation at RNA polymerase III promoter"/>
    <property type="evidence" value="ECO:0007669"/>
    <property type="project" value="InterPro"/>
</dbReference>
<feature type="region of interest" description="Disordered" evidence="6">
    <location>
        <begin position="826"/>
        <end position="878"/>
    </location>
</feature>
<evidence type="ECO:0000256" key="3">
    <source>
        <dbReference type="ARBA" id="ARBA00023125"/>
    </source>
</evidence>
<organism evidence="10 11">
    <name type="scientific">Diutina rugosa</name>
    <name type="common">Yeast</name>
    <name type="synonym">Candida rugosa</name>
    <dbReference type="NCBI Taxonomy" id="5481"/>
    <lineage>
        <taxon>Eukaryota</taxon>
        <taxon>Fungi</taxon>
        <taxon>Dikarya</taxon>
        <taxon>Ascomycota</taxon>
        <taxon>Saccharomycotina</taxon>
        <taxon>Pichiomycetes</taxon>
        <taxon>Debaryomycetaceae</taxon>
        <taxon>Diutina</taxon>
    </lineage>
</organism>
<sequence length="1322" mass="148754">MWATVLPKLGVDAVSDDTKQMIWQWLFFSDEDVQLYLVDAEGTVLHIMPQYAQQLSGIGGNVSATDAESLIRVLPTAETQWRYLTGLRPSKKIRGHMGEKPYELLMTIAAHGPEGISSSDLCKETGQDPRSLPVRFKKLTDMGLIIRRRFYESKSRQQTNVCIHTKFVPQKMEETMKSEDALRERNSKKFKELLIEKLRIAPNKIRGFRDLKLELGMTESIGLQKFFGSNVNYLTQRGYIEKCVVEIDSGVEGDDTSRQLYCLRLLKELPKSDTYDIDFEDDVVEEDEEALGVDEQLSTPPVLPRINHVYPICSQIYHQIEKSHSTGVPAKEVIRTLMGQSSFRPLARLLDSFSGYVIDEKQVLSPLKPHPDDPYDDHAVVRTYDFDGKFKFYRYYTMPQYPDKPKSVKPYKKVSAKIANQERPVKLKGSLADIEKRLAGGLSKAPGGEFVVAKRRGRPPKDPSAPPKPSQKRAKSEPGDPPRKRGRPRKHPVVEDSIIDVSDPVTTAPLDEAWQQAEQAAAAAVAINNAEEEEDVLTPRRRKRTNRIDTSLLVMDDDDDDSKHEEYVDGNDDVLDDDDDKMDVDDDDDDDDDLIEESFKAKPKPKVKAPPARSSAKSSSTKSPTKTPAKEESPDIEIRKVTGFLPQVDAKSLKAFKKSSGETSQIRKHAPAMAGSLRGVKRQQALLDLIRERGGAEYTSAKLRRDLDERLESTTMIDNKTIARDISVLITSGKLTAEDILVGSTGGRIKRKLLVLVDGRPSEAVLEEVRERGSRAYGHGKLKHMERQVVKQEVKLFTNEEASRVHMQRERQRALVEQRRITSEKRESRLEALKSRKGAAAAAKARDPANASGSSANSKAGRSSSGKPKVRTERAARRRVNIPRDEANVLYRAVVACRSLLPWGIDFDAIAQVFAGHSVITNAESAKSVWNKVRVQFGGLKAVMKGQEEFQRILLDRIQEGVVTTEDLELGVKNLQFFLDVWNDSITGAQEADDDVLDESMPLFATFDENSKSYALMRTPGQNKDVVDLLEDTSRPQKEHFLASHPFVVTKARPIVPDPDEAVRTAIKAIYTVPEANYDQYAAKKVLNNVSEDRLKRVTEKMIEEKELIFHEDPNAIVKFHLTDRVRAPVSLKYMDAEMLRDATDFAEAARSVFDGENGLLLSQAIKNGHMIAALSWASNHDVSLIHVDQEYTFSGYESRSIDKSNLECDLVMLARDPPQTDAVRYVPVPTGPVGSHIWLDLQGNVKSSLWRQIVTAVVYYVCFRPGVLPPALFAKLQPLLGYKDFFDVMHWLEQSQVVEQGKFGGYWLKPMWYSLLGSHRS</sequence>
<feature type="domain" description="Transcription factor tau subunit sfc3/Tfc3 C-terminal" evidence="8">
    <location>
        <begin position="877"/>
        <end position="1270"/>
    </location>
</feature>
<feature type="compositionally biased region" description="Low complexity" evidence="6">
    <location>
        <begin position="839"/>
        <end position="867"/>
    </location>
</feature>
<proteinExistence type="predicted"/>
<dbReference type="InterPro" id="IPR035625">
    <property type="entry name" value="Tfc3-like_eWH"/>
</dbReference>
<dbReference type="GO" id="GO:0000127">
    <property type="term" value="C:transcription factor TFIIIC complex"/>
    <property type="evidence" value="ECO:0007669"/>
    <property type="project" value="InterPro"/>
</dbReference>
<dbReference type="GeneID" id="54780110"/>
<protein>
    <submittedName>
        <fullName evidence="10">Uncharacterized protein</fullName>
    </submittedName>
</protein>
<reference evidence="10 11" key="1">
    <citation type="submission" date="2019-07" db="EMBL/GenBank/DDBJ databases">
        <title>Genome assembly of two rare yeast pathogens: Diutina rugosa and Trichomonascus ciferrii.</title>
        <authorList>
            <person name="Mixao V."/>
            <person name="Saus E."/>
            <person name="Hansen A."/>
            <person name="Lass-Flor C."/>
            <person name="Gabaldon T."/>
        </authorList>
    </citation>
    <scope>NUCLEOTIDE SEQUENCE [LARGE SCALE GENOMIC DNA]</scope>
    <source>
        <strain evidence="10 11">CBS 613</strain>
    </source>
</reference>
<keyword evidence="5" id="KW-0539">Nucleus</keyword>
<dbReference type="EMBL" id="SWFT01000046">
    <property type="protein sequence ID" value="KAA8905512.1"/>
    <property type="molecule type" value="Genomic_DNA"/>
</dbReference>
<dbReference type="InterPro" id="IPR036390">
    <property type="entry name" value="WH_DNA-bd_sf"/>
</dbReference>
<dbReference type="InterPro" id="IPR007309">
    <property type="entry name" value="TFIIIC_Bblock-bd"/>
</dbReference>
<keyword evidence="3" id="KW-0238">DNA-binding</keyword>
<comment type="caution">
    <text evidence="10">The sequence shown here is derived from an EMBL/GenBank/DDBJ whole genome shotgun (WGS) entry which is preliminary data.</text>
</comment>
<evidence type="ECO:0000256" key="1">
    <source>
        <dbReference type="ARBA" id="ARBA00004123"/>
    </source>
</evidence>